<dbReference type="OrthoDB" id="5945655at2759"/>
<dbReference type="GO" id="GO:1904936">
    <property type="term" value="P:interneuron migration"/>
    <property type="evidence" value="ECO:0007669"/>
    <property type="project" value="EnsemblMetazoa"/>
</dbReference>
<evidence type="ECO:0000256" key="3">
    <source>
        <dbReference type="ARBA" id="ARBA00022473"/>
    </source>
</evidence>
<dbReference type="PANTHER" id="PTHR12027:SF70">
    <property type="entry name" value="PROTEIN WNT-16"/>
    <property type="match status" value="1"/>
</dbReference>
<comment type="function">
    <text evidence="9">Ligand for members of the frizzled family of seven transmembrane receptors.</text>
</comment>
<dbReference type="GO" id="GO:0005615">
    <property type="term" value="C:extracellular space"/>
    <property type="evidence" value="ECO:0007669"/>
    <property type="project" value="EnsemblMetazoa"/>
</dbReference>
<dbReference type="InterPro" id="IPR043158">
    <property type="entry name" value="Wnt_C"/>
</dbReference>
<dbReference type="RefSeq" id="XP_024498997.1">
    <property type="nucleotide sequence ID" value="XM_024650018.1"/>
</dbReference>
<keyword evidence="12" id="KW-1185">Reference proteome</keyword>
<reference evidence="11" key="2">
    <citation type="submission" date="2014-09" db="EMBL/GenBank/DDBJ databases">
        <authorList>
            <person name="Aslett A.Martin."/>
        </authorList>
    </citation>
    <scope>NUCLEOTIDE SEQUENCE</scope>
    <source>
        <strain evidence="11">ED321 Heterogonic</strain>
    </source>
</reference>
<dbReference type="GO" id="GO:1905491">
    <property type="term" value="P:positive regulation of sensory neuron axon guidance"/>
    <property type="evidence" value="ECO:0007669"/>
    <property type="project" value="EnsemblMetazoa"/>
</dbReference>
<dbReference type="EMBL" id="LN609396">
    <property type="protein sequence ID" value="CEF59786.1"/>
    <property type="molecule type" value="Genomic_DNA"/>
</dbReference>
<organism evidence="11">
    <name type="scientific">Strongyloides ratti</name>
    <name type="common">Parasitic roundworm</name>
    <dbReference type="NCBI Taxonomy" id="34506"/>
    <lineage>
        <taxon>Eukaryota</taxon>
        <taxon>Metazoa</taxon>
        <taxon>Ecdysozoa</taxon>
        <taxon>Nematoda</taxon>
        <taxon>Chromadorea</taxon>
        <taxon>Rhabditida</taxon>
        <taxon>Tylenchina</taxon>
        <taxon>Panagrolaimomorpha</taxon>
        <taxon>Strongyloidoidea</taxon>
        <taxon>Strongyloididae</taxon>
        <taxon>Strongyloides</taxon>
    </lineage>
</organism>
<evidence type="ECO:0000256" key="8">
    <source>
        <dbReference type="ARBA" id="ARBA00023288"/>
    </source>
</evidence>
<keyword evidence="6 9" id="KW-0879">Wnt signaling pathway</keyword>
<dbReference type="GO" id="GO:0008356">
    <property type="term" value="P:asymmetric cell division"/>
    <property type="evidence" value="ECO:0007669"/>
    <property type="project" value="EnsemblMetazoa"/>
</dbReference>
<dbReference type="GO" id="GO:0040028">
    <property type="term" value="P:regulation of vulval development"/>
    <property type="evidence" value="ECO:0007669"/>
    <property type="project" value="EnsemblMetazoa"/>
</dbReference>
<dbReference type="GO" id="GO:0030971">
    <property type="term" value="F:receptor tyrosine kinase binding"/>
    <property type="evidence" value="ECO:0007669"/>
    <property type="project" value="EnsemblMetazoa"/>
</dbReference>
<evidence type="ECO:0000256" key="4">
    <source>
        <dbReference type="ARBA" id="ARBA00022525"/>
    </source>
</evidence>
<keyword evidence="10" id="KW-0812">Transmembrane</keyword>
<sequence>MLLVTDKYLYQIYCYLKNTCININFFNTRIINQVSMLINYSYFFVTLIFLISNAASSLNWLALASTSTQNYHVPYKIHRNNDNPYHVLCDRLPGLNPIQKQICQKYPYAMPHVSRGAKESIYECREQFKDERWNCSEPLEHENSKNPRTFVVPLEKTLQQSNKETAFVSAITSAGIVHSITKACSMGNMTECDCDNQPGKQRFVDTTSQVAGDIIPKKNEPFIWAGCSDDITYGIKFAREFLDKYEKEQYDNSGNVKHLMNLHNHFAGREAISQNMRRQCRCHGVSGSCELKTCWLQMPKFSEIGDMLKKRYEHYSVQVAKKSKKRLRRKERSERRIPLRGTEIAYITRSPSYCERNETLGIFGTQERECNPNSLSTDSCDLLCCGRGYNTREEVRVVRCHCKFVWCCQVKCKECKELVRISTCK</sequence>
<dbReference type="GO" id="GO:1903356">
    <property type="term" value="P:positive regulation of distal tip cell migration"/>
    <property type="evidence" value="ECO:0007669"/>
    <property type="project" value="EnsemblMetazoa"/>
</dbReference>
<dbReference type="GO" id="GO:0097402">
    <property type="term" value="P:neuroblast migration"/>
    <property type="evidence" value="ECO:0007669"/>
    <property type="project" value="EnsemblMetazoa"/>
</dbReference>
<dbReference type="GO" id="GO:1905488">
    <property type="term" value="P:positive regulation of anterior/posterior axon guidance"/>
    <property type="evidence" value="ECO:0007669"/>
    <property type="project" value="EnsemblMetazoa"/>
</dbReference>
<dbReference type="PANTHER" id="PTHR12027">
    <property type="entry name" value="WNT RELATED"/>
    <property type="match status" value="1"/>
</dbReference>
<dbReference type="GO" id="GO:0030182">
    <property type="term" value="P:neuron differentiation"/>
    <property type="evidence" value="ECO:0007669"/>
    <property type="project" value="TreeGrafter"/>
</dbReference>
<evidence type="ECO:0000256" key="1">
    <source>
        <dbReference type="ARBA" id="ARBA00004498"/>
    </source>
</evidence>
<dbReference type="SMART" id="SM00097">
    <property type="entry name" value="WNT1"/>
    <property type="match status" value="1"/>
</dbReference>
<feature type="transmembrane region" description="Helical" evidence="10">
    <location>
        <begin position="42"/>
        <end position="63"/>
    </location>
</feature>
<dbReference type="AlphaFoldDB" id="A0A090MNY5"/>
<dbReference type="WBParaSite" id="SRAE_X000153100.1">
    <property type="protein sequence ID" value="SRAE_X000153100.1"/>
    <property type="gene ID" value="WBGene00267103"/>
</dbReference>
<dbReference type="InterPro" id="IPR005817">
    <property type="entry name" value="Wnt"/>
</dbReference>
<evidence type="ECO:0000313" key="14">
    <source>
        <dbReference type="WormBase" id="SRAE_X000153100"/>
    </source>
</evidence>
<keyword evidence="3 9" id="KW-0217">Developmental protein</keyword>
<gene>
    <name evidence="11 13 14" type="ORF">SRAE_X000153100</name>
</gene>
<dbReference type="GO" id="GO:1904937">
    <property type="term" value="P:sensory neuron migration"/>
    <property type="evidence" value="ECO:0007669"/>
    <property type="project" value="EnsemblMetazoa"/>
</dbReference>
<keyword evidence="7" id="KW-1015">Disulfide bond</keyword>
<dbReference type="GO" id="GO:1905484">
    <property type="term" value="P:negative regulation of motor neuron migration"/>
    <property type="evidence" value="ECO:0007669"/>
    <property type="project" value="EnsemblMetazoa"/>
</dbReference>
<keyword evidence="10" id="KW-1133">Transmembrane helix</keyword>
<keyword evidence="5" id="KW-0272">Extracellular matrix</keyword>
<dbReference type="Gene3D" id="3.30.2460.20">
    <property type="match status" value="1"/>
</dbReference>
<keyword evidence="8" id="KW-0449">Lipoprotein</keyword>
<protein>
    <recommendedName>
        <fullName evidence="9">Protein Wnt</fullName>
    </recommendedName>
</protein>
<dbReference type="GO" id="GO:0034514">
    <property type="term" value="P:mitochondrial unfolded protein response"/>
    <property type="evidence" value="ECO:0007669"/>
    <property type="project" value="EnsemblMetazoa"/>
</dbReference>
<dbReference type="PRINTS" id="PR01349">
    <property type="entry name" value="WNTPROTEIN"/>
</dbReference>
<dbReference type="GO" id="GO:1905485">
    <property type="term" value="P:positive regulation of motor neuron migration"/>
    <property type="evidence" value="ECO:0007669"/>
    <property type="project" value="EnsemblMetazoa"/>
</dbReference>
<dbReference type="GO" id="GO:0010623">
    <property type="term" value="P:programmed cell death involved in cell development"/>
    <property type="evidence" value="ECO:0007669"/>
    <property type="project" value="EnsemblMetazoa"/>
</dbReference>
<proteinExistence type="inferred from homology"/>
<dbReference type="GO" id="GO:0045165">
    <property type="term" value="P:cell fate commitment"/>
    <property type="evidence" value="ECO:0007669"/>
    <property type="project" value="TreeGrafter"/>
</dbReference>
<dbReference type="GO" id="GO:0005109">
    <property type="term" value="F:frizzled binding"/>
    <property type="evidence" value="ECO:0007669"/>
    <property type="project" value="TreeGrafter"/>
</dbReference>
<evidence type="ECO:0000256" key="10">
    <source>
        <dbReference type="SAM" id="Phobius"/>
    </source>
</evidence>
<evidence type="ECO:0000256" key="5">
    <source>
        <dbReference type="ARBA" id="ARBA00022530"/>
    </source>
</evidence>
<reference evidence="12" key="1">
    <citation type="submission" date="2014-09" db="EMBL/GenBank/DDBJ databases">
        <authorList>
            <person name="Martin A.A."/>
        </authorList>
    </citation>
    <scope>NUCLEOTIDE SEQUENCE</scope>
    <source>
        <strain evidence="12">ED321</strain>
    </source>
</reference>
<comment type="similarity">
    <text evidence="2 9">Belongs to the Wnt family.</text>
</comment>
<evidence type="ECO:0000313" key="12">
    <source>
        <dbReference type="Proteomes" id="UP000035682"/>
    </source>
</evidence>
<keyword evidence="4" id="KW-0964">Secreted</keyword>
<dbReference type="GO" id="GO:0000902">
    <property type="term" value="P:cell morphogenesis"/>
    <property type="evidence" value="ECO:0007669"/>
    <property type="project" value="UniProtKB-ARBA"/>
</dbReference>
<accession>A0A090MNY5</accession>
<dbReference type="InterPro" id="IPR018161">
    <property type="entry name" value="Wnt_CS"/>
</dbReference>
<dbReference type="PROSITE" id="PS00246">
    <property type="entry name" value="WNT1"/>
    <property type="match status" value="1"/>
</dbReference>
<dbReference type="Proteomes" id="UP000035682">
    <property type="component" value="Unplaced"/>
</dbReference>
<reference evidence="13" key="3">
    <citation type="submission" date="2020-12" db="UniProtKB">
        <authorList>
            <consortium name="WormBaseParasite"/>
        </authorList>
    </citation>
    <scope>IDENTIFICATION</scope>
</reference>
<dbReference type="FunFam" id="3.30.2460.20:FF:000001">
    <property type="entry name" value="Wnt homolog"/>
    <property type="match status" value="1"/>
</dbReference>
<dbReference type="Pfam" id="PF00110">
    <property type="entry name" value="wnt"/>
    <property type="match status" value="1"/>
</dbReference>
<evidence type="ECO:0000256" key="2">
    <source>
        <dbReference type="ARBA" id="ARBA00005683"/>
    </source>
</evidence>
<dbReference type="OMA" id="TCWLQMP"/>
<comment type="subcellular location">
    <subcellularLocation>
        <location evidence="1 9">Secreted</location>
        <location evidence="1 9">Extracellular space</location>
        <location evidence="1 9">Extracellular matrix</location>
    </subcellularLocation>
</comment>
<dbReference type="CTD" id="36384597"/>
<dbReference type="GO" id="GO:0000132">
    <property type="term" value="P:establishment of mitotic spindle orientation"/>
    <property type="evidence" value="ECO:0007669"/>
    <property type="project" value="EnsemblMetazoa"/>
</dbReference>
<dbReference type="GO" id="GO:0070986">
    <property type="term" value="P:left/right axis specification"/>
    <property type="evidence" value="ECO:0007669"/>
    <property type="project" value="EnsemblMetazoa"/>
</dbReference>
<dbReference type="GeneID" id="36384597"/>
<evidence type="ECO:0000256" key="6">
    <source>
        <dbReference type="ARBA" id="ARBA00022687"/>
    </source>
</evidence>
<evidence type="ECO:0000256" key="9">
    <source>
        <dbReference type="RuleBase" id="RU003500"/>
    </source>
</evidence>
<name>A0A090MNY5_STRRB</name>
<dbReference type="GO" id="GO:0097475">
    <property type="term" value="P:motor neuron migration"/>
    <property type="evidence" value="ECO:0007669"/>
    <property type="project" value="EnsemblMetazoa"/>
</dbReference>
<keyword evidence="10" id="KW-0472">Membrane</keyword>
<dbReference type="GO" id="GO:0060070">
    <property type="term" value="P:canonical Wnt signaling pathway"/>
    <property type="evidence" value="ECO:0007669"/>
    <property type="project" value="EnsemblMetazoa"/>
</dbReference>
<evidence type="ECO:0000313" key="11">
    <source>
        <dbReference type="EMBL" id="CEF59786.1"/>
    </source>
</evidence>
<dbReference type="GO" id="GO:0005125">
    <property type="term" value="F:cytokine activity"/>
    <property type="evidence" value="ECO:0007669"/>
    <property type="project" value="TreeGrafter"/>
</dbReference>
<evidence type="ECO:0000313" key="13">
    <source>
        <dbReference type="WBParaSite" id="SRAE_X000153100.1"/>
    </source>
</evidence>
<dbReference type="WormBase" id="SRAE_X000153100">
    <property type="protein sequence ID" value="SRP02622"/>
    <property type="gene ID" value="WBGene00267103"/>
</dbReference>
<dbReference type="GO" id="GO:1905809">
    <property type="term" value="P:negative regulation of synapse organization"/>
    <property type="evidence" value="ECO:0007669"/>
    <property type="project" value="EnsemblMetazoa"/>
</dbReference>
<evidence type="ECO:0000256" key="7">
    <source>
        <dbReference type="ARBA" id="ARBA00023157"/>
    </source>
</evidence>